<proteinExistence type="predicted"/>
<name>A0A7T8B9D1_9SPIR</name>
<keyword evidence="3" id="KW-0804">Transcription</keyword>
<keyword evidence="1" id="KW-0805">Transcription regulation</keyword>
<dbReference type="PROSITE" id="PS01124">
    <property type="entry name" value="HTH_ARAC_FAMILY_2"/>
    <property type="match status" value="1"/>
</dbReference>
<dbReference type="PANTHER" id="PTHR43280:SF2">
    <property type="entry name" value="HTH-TYPE TRANSCRIPTIONAL REGULATOR EXSA"/>
    <property type="match status" value="1"/>
</dbReference>
<dbReference type="AlphaFoldDB" id="A0A7T8B9D1"/>
<dbReference type="GO" id="GO:0043565">
    <property type="term" value="F:sequence-specific DNA binding"/>
    <property type="evidence" value="ECO:0007669"/>
    <property type="project" value="InterPro"/>
</dbReference>
<feature type="domain" description="HTH araC/xylS-type" evidence="4">
    <location>
        <begin position="51"/>
        <end position="149"/>
    </location>
</feature>
<evidence type="ECO:0000313" key="5">
    <source>
        <dbReference type="EMBL" id="QQO09499.1"/>
    </source>
</evidence>
<keyword evidence="6" id="KW-1185">Reference proteome</keyword>
<organism evidence="5 6">
    <name type="scientific">Breznakiella homolactica</name>
    <dbReference type="NCBI Taxonomy" id="2798577"/>
    <lineage>
        <taxon>Bacteria</taxon>
        <taxon>Pseudomonadati</taxon>
        <taxon>Spirochaetota</taxon>
        <taxon>Spirochaetia</taxon>
        <taxon>Spirochaetales</taxon>
        <taxon>Breznakiellaceae</taxon>
        <taxon>Breznakiella</taxon>
    </lineage>
</organism>
<dbReference type="Proteomes" id="UP000595917">
    <property type="component" value="Chromosome"/>
</dbReference>
<protein>
    <submittedName>
        <fullName evidence="5">Helix-turn-helix transcriptional regulator</fullName>
    </submittedName>
</protein>
<evidence type="ECO:0000256" key="2">
    <source>
        <dbReference type="ARBA" id="ARBA00023125"/>
    </source>
</evidence>
<dbReference type="GO" id="GO:0003700">
    <property type="term" value="F:DNA-binding transcription factor activity"/>
    <property type="evidence" value="ECO:0007669"/>
    <property type="project" value="InterPro"/>
</dbReference>
<dbReference type="InterPro" id="IPR009057">
    <property type="entry name" value="Homeodomain-like_sf"/>
</dbReference>
<dbReference type="PANTHER" id="PTHR43280">
    <property type="entry name" value="ARAC-FAMILY TRANSCRIPTIONAL REGULATOR"/>
    <property type="match status" value="1"/>
</dbReference>
<dbReference type="PRINTS" id="PR00032">
    <property type="entry name" value="HTHARAC"/>
</dbReference>
<evidence type="ECO:0000256" key="3">
    <source>
        <dbReference type="ARBA" id="ARBA00023163"/>
    </source>
</evidence>
<sequence>MEREWLHREKGYELLLKAKLMELLALFYRLLPADMESGELLLLQGTYQRIRPSVEYIGRHYDEPLDLELLAEQSAMSRTYFSSCFKKIMKMGAAEYIEMVRINSACLLLATTDMAVIDVCYACGYANLSSFNAAFKKRTGTTPSRYRLTPLPKPE</sequence>
<dbReference type="Gene3D" id="1.10.10.60">
    <property type="entry name" value="Homeodomain-like"/>
    <property type="match status" value="2"/>
</dbReference>
<evidence type="ECO:0000313" key="6">
    <source>
        <dbReference type="Proteomes" id="UP000595917"/>
    </source>
</evidence>
<accession>A0A7T8B9D1</accession>
<dbReference type="InterPro" id="IPR018060">
    <property type="entry name" value="HTH_AraC"/>
</dbReference>
<reference evidence="5" key="1">
    <citation type="submission" date="2021-01" db="EMBL/GenBank/DDBJ databases">
        <title>Description of Breznakiella homolactica.</title>
        <authorList>
            <person name="Song Y."/>
            <person name="Brune A."/>
        </authorList>
    </citation>
    <scope>NUCLEOTIDE SEQUENCE</scope>
    <source>
        <strain evidence="5">RmG30</strain>
    </source>
</reference>
<gene>
    <name evidence="5" type="ORF">JFL75_00845</name>
</gene>
<evidence type="ECO:0000259" key="4">
    <source>
        <dbReference type="PROSITE" id="PS01124"/>
    </source>
</evidence>
<evidence type="ECO:0000256" key="1">
    <source>
        <dbReference type="ARBA" id="ARBA00023015"/>
    </source>
</evidence>
<dbReference type="EMBL" id="CP067089">
    <property type="protein sequence ID" value="QQO09499.1"/>
    <property type="molecule type" value="Genomic_DNA"/>
</dbReference>
<dbReference type="SUPFAM" id="SSF46689">
    <property type="entry name" value="Homeodomain-like"/>
    <property type="match status" value="2"/>
</dbReference>
<keyword evidence="2" id="KW-0238">DNA-binding</keyword>
<dbReference type="Pfam" id="PF12833">
    <property type="entry name" value="HTH_18"/>
    <property type="match status" value="1"/>
</dbReference>
<dbReference type="KEGG" id="bhc:JFL75_00845"/>
<dbReference type="InterPro" id="IPR018062">
    <property type="entry name" value="HTH_AraC-typ_CS"/>
</dbReference>
<dbReference type="SMART" id="SM00342">
    <property type="entry name" value="HTH_ARAC"/>
    <property type="match status" value="1"/>
</dbReference>
<dbReference type="PROSITE" id="PS00041">
    <property type="entry name" value="HTH_ARAC_FAMILY_1"/>
    <property type="match status" value="1"/>
</dbReference>
<dbReference type="InterPro" id="IPR020449">
    <property type="entry name" value="Tscrpt_reg_AraC-type_HTH"/>
</dbReference>